<keyword evidence="2" id="KW-1185">Reference proteome</keyword>
<gene>
    <name evidence="1" type="ORF">R5W23_003623</name>
</gene>
<dbReference type="Proteomes" id="UP001272242">
    <property type="component" value="Unassembled WGS sequence"/>
</dbReference>
<reference evidence="2" key="1">
    <citation type="journal article" date="2023" name="Mar. Drugs">
        <title>Gemmata algarum, a Novel Planctomycete Isolated from an Algal Mat, Displays Antimicrobial Activity.</title>
        <authorList>
            <person name="Kumar G."/>
            <person name="Kallscheuer N."/>
            <person name="Kashif M."/>
            <person name="Ahamad S."/>
            <person name="Jagadeeshwari U."/>
            <person name="Pannikurungottu S."/>
            <person name="Haufschild T."/>
            <person name="Kabuu M."/>
            <person name="Sasikala C."/>
            <person name="Jogler C."/>
            <person name="Ramana C."/>
        </authorList>
    </citation>
    <scope>NUCLEOTIDE SEQUENCE [LARGE SCALE GENOMIC DNA]</scope>
    <source>
        <strain evidence="2">JC673</strain>
    </source>
</reference>
<organism evidence="1 2">
    <name type="scientific">Gemmata algarum</name>
    <dbReference type="NCBI Taxonomy" id="2975278"/>
    <lineage>
        <taxon>Bacteria</taxon>
        <taxon>Pseudomonadati</taxon>
        <taxon>Planctomycetota</taxon>
        <taxon>Planctomycetia</taxon>
        <taxon>Gemmatales</taxon>
        <taxon>Gemmataceae</taxon>
        <taxon>Gemmata</taxon>
    </lineage>
</organism>
<accession>A0ABU5F3M3</accession>
<proteinExistence type="predicted"/>
<dbReference type="RefSeq" id="WP_320688505.1">
    <property type="nucleotide sequence ID" value="NZ_JAXBLV010000209.1"/>
</dbReference>
<evidence type="ECO:0000313" key="1">
    <source>
        <dbReference type="EMBL" id="MDY3562176.1"/>
    </source>
</evidence>
<protein>
    <submittedName>
        <fullName evidence="1">Uncharacterized protein</fullName>
    </submittedName>
</protein>
<name>A0ABU5F3M3_9BACT</name>
<sequence length="163" mass="17661">MLYHYVGPRSIAERSESAVCGVPVSSPTDLLPRLSSGDLTVTFVVSAEGTLLVADRRSEHVACAGNRPVRAAGEMCFALERGRVLVTRVSNQSTGYCPEPKSWGAVADALRAAGLEPTDGFDPRCEFRRCLGCGWLNLVKDRVFECVGCQAELPNRYNAQEVP</sequence>
<dbReference type="EMBL" id="JAXBLV010000209">
    <property type="protein sequence ID" value="MDY3562176.1"/>
    <property type="molecule type" value="Genomic_DNA"/>
</dbReference>
<evidence type="ECO:0000313" key="2">
    <source>
        <dbReference type="Proteomes" id="UP001272242"/>
    </source>
</evidence>
<comment type="caution">
    <text evidence="1">The sequence shown here is derived from an EMBL/GenBank/DDBJ whole genome shotgun (WGS) entry which is preliminary data.</text>
</comment>